<evidence type="ECO:0000313" key="3">
    <source>
        <dbReference type="Proteomes" id="UP001178461"/>
    </source>
</evidence>
<dbReference type="AlphaFoldDB" id="A0AA35JVD0"/>
<evidence type="ECO:0000313" key="2">
    <source>
        <dbReference type="EMBL" id="CAI5765433.1"/>
    </source>
</evidence>
<evidence type="ECO:0000256" key="1">
    <source>
        <dbReference type="SAM" id="MobiDB-lite"/>
    </source>
</evidence>
<feature type="region of interest" description="Disordered" evidence="1">
    <location>
        <begin position="67"/>
        <end position="88"/>
    </location>
</feature>
<gene>
    <name evidence="2" type="ORF">PODLI_1B032265</name>
</gene>
<proteinExistence type="predicted"/>
<accession>A0AA35JVD0</accession>
<reference evidence="2" key="1">
    <citation type="submission" date="2022-12" db="EMBL/GenBank/DDBJ databases">
        <authorList>
            <person name="Alioto T."/>
            <person name="Alioto T."/>
            <person name="Gomez Garrido J."/>
        </authorList>
    </citation>
    <scope>NUCLEOTIDE SEQUENCE</scope>
</reference>
<name>A0AA35JVD0_9SAUR</name>
<keyword evidence="3" id="KW-1185">Reference proteome</keyword>
<dbReference type="Proteomes" id="UP001178461">
    <property type="component" value="Chromosome 2"/>
</dbReference>
<organism evidence="2 3">
    <name type="scientific">Podarcis lilfordi</name>
    <name type="common">Lilford's wall lizard</name>
    <dbReference type="NCBI Taxonomy" id="74358"/>
    <lineage>
        <taxon>Eukaryota</taxon>
        <taxon>Metazoa</taxon>
        <taxon>Chordata</taxon>
        <taxon>Craniata</taxon>
        <taxon>Vertebrata</taxon>
        <taxon>Euteleostomi</taxon>
        <taxon>Lepidosauria</taxon>
        <taxon>Squamata</taxon>
        <taxon>Bifurcata</taxon>
        <taxon>Unidentata</taxon>
        <taxon>Episquamata</taxon>
        <taxon>Laterata</taxon>
        <taxon>Lacertibaenia</taxon>
        <taxon>Lacertidae</taxon>
        <taxon>Podarcis</taxon>
    </lineage>
</organism>
<dbReference type="EMBL" id="OX395127">
    <property type="protein sequence ID" value="CAI5765433.1"/>
    <property type="molecule type" value="Genomic_DNA"/>
</dbReference>
<protein>
    <submittedName>
        <fullName evidence="2">Uncharacterized protein</fullName>
    </submittedName>
</protein>
<sequence length="108" mass="11740">MSKPGAVDGHLDMKQKIQYGGCCYLGVAVAKRDRGAQNDKIQKNQLNSTFITKKSSGFFYGTAAQGTEEDSLCGPSSSSFPSKLSQDREDDSIIHSHTQYLFLEVSGV</sequence>
<feature type="compositionally biased region" description="Low complexity" evidence="1">
    <location>
        <begin position="72"/>
        <end position="84"/>
    </location>
</feature>